<dbReference type="eggNOG" id="COG1670">
    <property type="taxonomic scope" value="Bacteria"/>
</dbReference>
<dbReference type="PROSITE" id="PS51186">
    <property type="entry name" value="GNAT"/>
    <property type="match status" value="1"/>
</dbReference>
<keyword evidence="3" id="KW-1185">Reference proteome</keyword>
<name>S3NK22_9GAMM</name>
<dbReference type="InterPro" id="IPR000182">
    <property type="entry name" value="GNAT_dom"/>
</dbReference>
<dbReference type="PANTHER" id="PTHR43792:SF1">
    <property type="entry name" value="N-ACETYLTRANSFERASE DOMAIN-CONTAINING PROTEIN"/>
    <property type="match status" value="1"/>
</dbReference>
<dbReference type="GO" id="GO:0016747">
    <property type="term" value="F:acyltransferase activity, transferring groups other than amino-acyl groups"/>
    <property type="evidence" value="ECO:0007669"/>
    <property type="project" value="InterPro"/>
</dbReference>
<dbReference type="EMBL" id="ATGI01000017">
    <property type="protein sequence ID" value="EPF74614.1"/>
    <property type="molecule type" value="Genomic_DNA"/>
</dbReference>
<accession>S3NK22</accession>
<dbReference type="SUPFAM" id="SSF55729">
    <property type="entry name" value="Acyl-CoA N-acyltransferases (Nat)"/>
    <property type="match status" value="1"/>
</dbReference>
<evidence type="ECO:0000313" key="2">
    <source>
        <dbReference type="EMBL" id="EPF74614.1"/>
    </source>
</evidence>
<dbReference type="Proteomes" id="UP000014568">
    <property type="component" value="Unassembled WGS sequence"/>
</dbReference>
<proteinExistence type="predicted"/>
<dbReference type="InterPro" id="IPR016181">
    <property type="entry name" value="Acyl_CoA_acyltransferase"/>
</dbReference>
<comment type="caution">
    <text evidence="2">The sequence shown here is derived from an EMBL/GenBank/DDBJ whole genome shotgun (WGS) entry which is preliminary data.</text>
</comment>
<protein>
    <recommendedName>
        <fullName evidence="1">N-acetyltransferase domain-containing protein</fullName>
    </recommendedName>
</protein>
<dbReference type="AlphaFoldDB" id="S3NK22"/>
<dbReference type="HOGENOM" id="CLU_013985_3_1_6"/>
<organism evidence="2 3">
    <name type="scientific">Acinetobacter rudis CIP 110305</name>
    <dbReference type="NCBI Taxonomy" id="421052"/>
    <lineage>
        <taxon>Bacteria</taxon>
        <taxon>Pseudomonadati</taxon>
        <taxon>Pseudomonadota</taxon>
        <taxon>Gammaproteobacteria</taxon>
        <taxon>Moraxellales</taxon>
        <taxon>Moraxellaceae</taxon>
        <taxon>Acinetobacter</taxon>
    </lineage>
</organism>
<feature type="domain" description="N-acetyltransferase" evidence="1">
    <location>
        <begin position="16"/>
        <end position="171"/>
    </location>
</feature>
<dbReference type="PANTHER" id="PTHR43792">
    <property type="entry name" value="GNAT FAMILY, PUTATIVE (AFU_ORTHOLOGUE AFUA_3G00765)-RELATED-RELATED"/>
    <property type="match status" value="1"/>
</dbReference>
<dbReference type="STRING" id="632955.GCA_000829675_03144"/>
<evidence type="ECO:0000259" key="1">
    <source>
        <dbReference type="PROSITE" id="PS51186"/>
    </source>
</evidence>
<reference evidence="2 3" key="1">
    <citation type="submission" date="2013-06" db="EMBL/GenBank/DDBJ databases">
        <title>The Genome Sequence of Acinetobacter rudis CIP 110305.</title>
        <authorList>
            <consortium name="The Broad Institute Genome Sequencing Platform"/>
            <consortium name="The Broad Institute Genome Sequencing Center for Infectious Disease"/>
            <person name="Cerqueira G."/>
            <person name="Feldgarden M."/>
            <person name="Courvalin P."/>
            <person name="Perichon B."/>
            <person name="Grillot-Courvalin C."/>
            <person name="Clermont D."/>
            <person name="Rocha E."/>
            <person name="Yoon E.-J."/>
            <person name="Nemec A."/>
            <person name="Young S.K."/>
            <person name="Zeng Q."/>
            <person name="Gargeya S."/>
            <person name="Fitzgerald M."/>
            <person name="Abouelleil A."/>
            <person name="Alvarado L."/>
            <person name="Berlin A.M."/>
            <person name="Chapman S.B."/>
            <person name="Dewar J."/>
            <person name="Goldberg J."/>
            <person name="Griggs A."/>
            <person name="Gujja S."/>
            <person name="Hansen M."/>
            <person name="Howarth C."/>
            <person name="Imamovic A."/>
            <person name="Larimer J."/>
            <person name="McCowan C."/>
            <person name="Murphy C."/>
            <person name="Pearson M."/>
            <person name="Priest M."/>
            <person name="Roberts A."/>
            <person name="Saif S."/>
            <person name="Shea T."/>
            <person name="Sykes S."/>
            <person name="Wortman J."/>
            <person name="Nusbaum C."/>
            <person name="Birren B."/>
        </authorList>
    </citation>
    <scope>NUCLEOTIDE SEQUENCE [LARGE SCALE GENOMIC DNA]</scope>
    <source>
        <strain evidence="2 3">CIP 110305</strain>
    </source>
</reference>
<dbReference type="Pfam" id="PF13302">
    <property type="entry name" value="Acetyltransf_3"/>
    <property type="match status" value="1"/>
</dbReference>
<evidence type="ECO:0000313" key="3">
    <source>
        <dbReference type="Proteomes" id="UP000014568"/>
    </source>
</evidence>
<gene>
    <name evidence="2" type="ORF">F945_01381</name>
</gene>
<dbReference type="PATRIC" id="fig|421052.3.peg.1347"/>
<sequence>MWVYEHRVLSKYMKRCYLTNLLITDVPNLVEIYTNPITRKYLGGPLSDSVAQLRALEDIQKLRDLPIWAIRVNDSHDFIGTISLDNHHDGLDIEVSYELIPEFMGKGYAKEALSLVLSYVFNEMRLQKLVAETQSINKSSVKLLERVGFDFERQVIRFESYQAIYAITNHDYFNKEVVNQNLKPE</sequence>
<dbReference type="Gene3D" id="3.40.630.30">
    <property type="match status" value="1"/>
</dbReference>
<dbReference type="InterPro" id="IPR051531">
    <property type="entry name" value="N-acetyltransferase"/>
</dbReference>